<reference evidence="1 2" key="1">
    <citation type="journal article" date="2015" name="Genome Biol.">
        <title>Comparative genomics of Steinernema reveals deeply conserved gene regulatory networks.</title>
        <authorList>
            <person name="Dillman A.R."/>
            <person name="Macchietto M."/>
            <person name="Porter C.F."/>
            <person name="Rogers A."/>
            <person name="Williams B."/>
            <person name="Antoshechkin I."/>
            <person name="Lee M.M."/>
            <person name="Goodwin Z."/>
            <person name="Lu X."/>
            <person name="Lewis E.E."/>
            <person name="Goodrich-Blair H."/>
            <person name="Stock S.P."/>
            <person name="Adams B.J."/>
            <person name="Sternberg P.W."/>
            <person name="Mortazavi A."/>
        </authorList>
    </citation>
    <scope>NUCLEOTIDE SEQUENCE [LARGE SCALE GENOMIC DNA]</scope>
    <source>
        <strain evidence="1 2">ALL</strain>
    </source>
</reference>
<evidence type="ECO:0000313" key="2">
    <source>
        <dbReference type="Proteomes" id="UP000298663"/>
    </source>
</evidence>
<evidence type="ECO:0000313" key="1">
    <source>
        <dbReference type="EMBL" id="TKR82277.1"/>
    </source>
</evidence>
<dbReference type="EMBL" id="AZBU02000004">
    <property type="protein sequence ID" value="TKR82277.1"/>
    <property type="molecule type" value="Genomic_DNA"/>
</dbReference>
<dbReference type="Proteomes" id="UP000298663">
    <property type="component" value="Unassembled WGS sequence"/>
</dbReference>
<proteinExistence type="predicted"/>
<comment type="caution">
    <text evidence="1">The sequence shown here is derived from an EMBL/GenBank/DDBJ whole genome shotgun (WGS) entry which is preliminary data.</text>
</comment>
<reference evidence="1 2" key="2">
    <citation type="journal article" date="2019" name="G3 (Bethesda)">
        <title>Hybrid Assembly of the Genome of the Entomopathogenic Nematode Steinernema carpocapsae Identifies the X-Chromosome.</title>
        <authorList>
            <person name="Serra L."/>
            <person name="Macchietto M."/>
            <person name="Macias-Munoz A."/>
            <person name="McGill C.J."/>
            <person name="Rodriguez I.M."/>
            <person name="Rodriguez B."/>
            <person name="Murad R."/>
            <person name="Mortazavi A."/>
        </authorList>
    </citation>
    <scope>NUCLEOTIDE SEQUENCE [LARGE SCALE GENOMIC DNA]</scope>
    <source>
        <strain evidence="1 2">ALL</strain>
    </source>
</reference>
<dbReference type="AlphaFoldDB" id="A0A4U5NGS3"/>
<name>A0A4U5NGS3_STECR</name>
<protein>
    <submittedName>
        <fullName evidence="1">Uncharacterized protein</fullName>
    </submittedName>
</protein>
<accession>A0A4U5NGS3</accession>
<gene>
    <name evidence="1" type="ORF">L596_016023</name>
</gene>
<sequence length="300" mass="34410">MLDFALDISQYLCEQDDNKKLTLYIFIEAVVLVRETIASQYRRPTYYMESEEGIEEFLKREKNNIKSAIEQLVRDYADYSEHYRKHGDAVTSLVHYYNLSESAAKISHSMVVGNWKLRLRMGRYDYGVEKSGPGPENNVSTSMYDPMRRDNQPLCKKYGLELEALMRTPYLKNLILSKTLELYNDGHGKPIYGAFVILLSNEKHFTKDDLEGLGIPSVNNLQQSSIVNTVIKNIQNNKVILEKLQDDHVHCIFALKPLYARKIDKSGKAEALFQKPDSDKNGLLSYVNVQLADKVLATVK</sequence>
<keyword evidence="2" id="KW-1185">Reference proteome</keyword>
<organism evidence="1 2">
    <name type="scientific">Steinernema carpocapsae</name>
    <name type="common">Entomopathogenic nematode</name>
    <dbReference type="NCBI Taxonomy" id="34508"/>
    <lineage>
        <taxon>Eukaryota</taxon>
        <taxon>Metazoa</taxon>
        <taxon>Ecdysozoa</taxon>
        <taxon>Nematoda</taxon>
        <taxon>Chromadorea</taxon>
        <taxon>Rhabditida</taxon>
        <taxon>Tylenchina</taxon>
        <taxon>Panagrolaimomorpha</taxon>
        <taxon>Strongyloidoidea</taxon>
        <taxon>Steinernematidae</taxon>
        <taxon>Steinernema</taxon>
    </lineage>
</organism>